<dbReference type="GeneID" id="20188910"/>
<evidence type="ECO:0000256" key="1">
    <source>
        <dbReference type="SAM" id="MobiDB-lite"/>
    </source>
</evidence>
<dbReference type="Proteomes" id="UP000018817">
    <property type="component" value="Unassembled WGS sequence"/>
</dbReference>
<accession>W2P8W1</accession>
<evidence type="ECO:0000313" key="2">
    <source>
        <dbReference type="EMBL" id="ETM97452.1"/>
    </source>
</evidence>
<sequence length="214" mass="24060">MPRTLLDTSYSEEMNIVLGMTTRCVASAIEGEYKVAVAKEYQDRYTFEDDGVSVRVRSQFREYLLQKEGWSSDCETLAQTMKLAYRHAMAFKKDIGSAFIIPFSAIQPRWFGQSRICIEDIAELATPFVAKIFKTETDDSERPLSEKEKYRAMSQFDTWWHDMRHGNVSMTNKKKDTSDGKKDDNEDGSGAAGGSVGGSTPSPKAGVNEGLQDY</sequence>
<reference evidence="2 3" key="2">
    <citation type="submission" date="2013-11" db="EMBL/GenBank/DDBJ databases">
        <title>The Genome Sequence of Phytophthora parasitica INRA-310.</title>
        <authorList>
            <consortium name="The Broad Institute Genomics Platform"/>
            <person name="Russ C."/>
            <person name="Tyler B."/>
            <person name="Panabieres F."/>
            <person name="Shan W."/>
            <person name="Tripathy S."/>
            <person name="Grunwald N."/>
            <person name="Machado M."/>
            <person name="Johnson C.S."/>
            <person name="Arredondo F."/>
            <person name="Hong C."/>
            <person name="Coffey M."/>
            <person name="Young S.K."/>
            <person name="Zeng Q."/>
            <person name="Gargeya S."/>
            <person name="Fitzgerald M."/>
            <person name="Abouelleil A."/>
            <person name="Alvarado L."/>
            <person name="Chapman S.B."/>
            <person name="Gainer-Dewar J."/>
            <person name="Goldberg J."/>
            <person name="Griggs A."/>
            <person name="Gujja S."/>
            <person name="Hansen M."/>
            <person name="Howarth C."/>
            <person name="Imamovic A."/>
            <person name="Ireland A."/>
            <person name="Larimer J."/>
            <person name="McCowan C."/>
            <person name="Murphy C."/>
            <person name="Pearson M."/>
            <person name="Poon T.W."/>
            <person name="Priest M."/>
            <person name="Roberts A."/>
            <person name="Saif S."/>
            <person name="Shea T."/>
            <person name="Sykes S."/>
            <person name="Wortman J."/>
            <person name="Nusbaum C."/>
            <person name="Birren B."/>
        </authorList>
    </citation>
    <scope>NUCLEOTIDE SEQUENCE [LARGE SCALE GENOMIC DNA]</scope>
    <source>
        <strain evidence="2 3">INRA-310</strain>
    </source>
</reference>
<protein>
    <submittedName>
        <fullName evidence="2">Uncharacterized protein</fullName>
    </submittedName>
</protein>
<feature type="compositionally biased region" description="Basic and acidic residues" evidence="1">
    <location>
        <begin position="173"/>
        <end position="184"/>
    </location>
</feature>
<gene>
    <name evidence="2" type="ORF">PPTG_20290</name>
</gene>
<name>W2P8W1_PHYN3</name>
<proteinExistence type="predicted"/>
<dbReference type="AlphaFoldDB" id="W2P8W1"/>
<dbReference type="EMBL" id="KI669985">
    <property type="protein sequence ID" value="ETM97452.1"/>
    <property type="molecule type" value="Genomic_DNA"/>
</dbReference>
<reference evidence="3" key="1">
    <citation type="submission" date="2011-12" db="EMBL/GenBank/DDBJ databases">
        <authorList>
            <consortium name="The Broad Institute Genome Sequencing Platform"/>
            <person name="Russ C."/>
            <person name="Tyler B."/>
            <person name="Panabieres F."/>
            <person name="Shan W."/>
            <person name="Tripathy S."/>
            <person name="Grunwald N."/>
            <person name="Machado M."/>
            <person name="Young S.K."/>
            <person name="Zeng Q."/>
            <person name="Gargeya S."/>
            <person name="Fitzgerald M."/>
            <person name="Haas B."/>
            <person name="Abouelleil A."/>
            <person name="Alvarado L."/>
            <person name="Arachchi H.M."/>
            <person name="Berlin A."/>
            <person name="Chapman S.B."/>
            <person name="Gearin G."/>
            <person name="Goldberg J."/>
            <person name="Griggs A."/>
            <person name="Gujja S."/>
            <person name="Hansen M."/>
            <person name="Heiman D."/>
            <person name="Howarth C."/>
            <person name="Larimer J."/>
            <person name="Lui A."/>
            <person name="MacDonald P.J.P."/>
            <person name="McCowen C."/>
            <person name="Montmayeur A."/>
            <person name="Murphy C."/>
            <person name="Neiman D."/>
            <person name="Pearson M."/>
            <person name="Priest M."/>
            <person name="Roberts A."/>
            <person name="Saif S."/>
            <person name="Shea T."/>
            <person name="Sisk P."/>
            <person name="Stolte C."/>
            <person name="Sykes S."/>
            <person name="Wortman J."/>
            <person name="Nusbaum C."/>
            <person name="Birren B."/>
        </authorList>
    </citation>
    <scope>NUCLEOTIDE SEQUENCE [LARGE SCALE GENOMIC DNA]</scope>
    <source>
        <strain evidence="3">INRA-310</strain>
    </source>
</reference>
<evidence type="ECO:0000313" key="3">
    <source>
        <dbReference type="Proteomes" id="UP000018817"/>
    </source>
</evidence>
<organism evidence="2 3">
    <name type="scientific">Phytophthora nicotianae (strain INRA-310)</name>
    <name type="common">Phytophthora parasitica</name>
    <dbReference type="NCBI Taxonomy" id="761204"/>
    <lineage>
        <taxon>Eukaryota</taxon>
        <taxon>Sar</taxon>
        <taxon>Stramenopiles</taxon>
        <taxon>Oomycota</taxon>
        <taxon>Peronosporomycetes</taxon>
        <taxon>Peronosporales</taxon>
        <taxon>Peronosporaceae</taxon>
        <taxon>Phytophthora</taxon>
    </lineage>
</organism>
<feature type="region of interest" description="Disordered" evidence="1">
    <location>
        <begin position="168"/>
        <end position="214"/>
    </location>
</feature>
<dbReference type="VEuPathDB" id="FungiDB:PPTG_20290"/>
<dbReference type="RefSeq" id="XP_008917251.1">
    <property type="nucleotide sequence ID" value="XM_008919003.1"/>
</dbReference>